<protein>
    <submittedName>
        <fullName evidence="2">Uncharacterized protein</fullName>
    </submittedName>
</protein>
<comment type="caution">
    <text evidence="2">The sequence shown here is derived from an EMBL/GenBank/DDBJ whole genome shotgun (WGS) entry which is preliminary data.</text>
</comment>
<reference evidence="2" key="1">
    <citation type="submission" date="2023-10" db="EMBL/GenBank/DDBJ databases">
        <title>Genome assemblies of two species of porcelain crab, Petrolisthes cinctipes and Petrolisthes manimaculis (Anomura: Porcellanidae).</title>
        <authorList>
            <person name="Angst P."/>
        </authorList>
    </citation>
    <scope>NUCLEOTIDE SEQUENCE</scope>
    <source>
        <strain evidence="2">PB745_01</strain>
        <tissue evidence="2">Gill</tissue>
    </source>
</reference>
<sequence length="196" mass="21136">MVVCSVKTYVSSLRPKSVAATSQLSQEAVASCFTESVSKVSLHNSFSVLETISDTYSGDPSTDDNSQTLAKGVPVVEVNAATRSPKRKLKSHKLPQRRLRGSFEALDSIDVSPCKATISVDSSIVSSQFHQKRSRVSDESLDSTDVPPRKLPSGSSEGREVNVDVMTSKDSVSLPLEQQSDSSTCIMNVDVFCLCQ</sequence>
<name>A0AAE1KV28_PETCI</name>
<evidence type="ECO:0000256" key="1">
    <source>
        <dbReference type="SAM" id="MobiDB-lite"/>
    </source>
</evidence>
<dbReference type="AlphaFoldDB" id="A0AAE1KV28"/>
<gene>
    <name evidence="2" type="ORF">Pcinc_010790</name>
</gene>
<accession>A0AAE1KV28</accession>
<evidence type="ECO:0000313" key="2">
    <source>
        <dbReference type="EMBL" id="KAK3884947.1"/>
    </source>
</evidence>
<evidence type="ECO:0000313" key="3">
    <source>
        <dbReference type="Proteomes" id="UP001286313"/>
    </source>
</evidence>
<proteinExistence type="predicted"/>
<dbReference type="Proteomes" id="UP001286313">
    <property type="component" value="Unassembled WGS sequence"/>
</dbReference>
<keyword evidence="3" id="KW-1185">Reference proteome</keyword>
<feature type="region of interest" description="Disordered" evidence="1">
    <location>
        <begin position="131"/>
        <end position="160"/>
    </location>
</feature>
<organism evidence="2 3">
    <name type="scientific">Petrolisthes cinctipes</name>
    <name type="common">Flat porcelain crab</name>
    <dbReference type="NCBI Taxonomy" id="88211"/>
    <lineage>
        <taxon>Eukaryota</taxon>
        <taxon>Metazoa</taxon>
        <taxon>Ecdysozoa</taxon>
        <taxon>Arthropoda</taxon>
        <taxon>Crustacea</taxon>
        <taxon>Multicrustacea</taxon>
        <taxon>Malacostraca</taxon>
        <taxon>Eumalacostraca</taxon>
        <taxon>Eucarida</taxon>
        <taxon>Decapoda</taxon>
        <taxon>Pleocyemata</taxon>
        <taxon>Anomura</taxon>
        <taxon>Galatheoidea</taxon>
        <taxon>Porcellanidae</taxon>
        <taxon>Petrolisthes</taxon>
    </lineage>
</organism>
<dbReference type="EMBL" id="JAWQEG010000835">
    <property type="protein sequence ID" value="KAK3884947.1"/>
    <property type="molecule type" value="Genomic_DNA"/>
</dbReference>